<dbReference type="AlphaFoldDB" id="A0A4R5KFB4"/>
<keyword evidence="1" id="KW-0732">Signal</keyword>
<dbReference type="RefSeq" id="WP_133233132.1">
    <property type="nucleotide sequence ID" value="NZ_SMRT01000014.1"/>
</dbReference>
<keyword evidence="3" id="KW-1185">Reference proteome</keyword>
<organism evidence="2 3">
    <name type="scientific">Paenibacillus piri</name>
    <dbReference type="NCBI Taxonomy" id="2547395"/>
    <lineage>
        <taxon>Bacteria</taxon>
        <taxon>Bacillati</taxon>
        <taxon>Bacillota</taxon>
        <taxon>Bacilli</taxon>
        <taxon>Bacillales</taxon>
        <taxon>Paenibacillaceae</taxon>
        <taxon>Paenibacillus</taxon>
    </lineage>
</organism>
<dbReference type="OrthoDB" id="9787283at2"/>
<protein>
    <submittedName>
        <fullName evidence="2">Extracellular solute-binding protein</fullName>
    </submittedName>
</protein>
<reference evidence="2 3" key="1">
    <citation type="submission" date="2019-03" db="EMBL/GenBank/DDBJ databases">
        <title>This is whole genome sequence of Paenibacillus sp MS74 strain.</title>
        <authorList>
            <person name="Trinh H.N."/>
        </authorList>
    </citation>
    <scope>NUCLEOTIDE SEQUENCE [LARGE SCALE GENOMIC DNA]</scope>
    <source>
        <strain evidence="2 3">MS74</strain>
    </source>
</reference>
<dbReference type="EMBL" id="SMRT01000014">
    <property type="protein sequence ID" value="TDF94061.1"/>
    <property type="molecule type" value="Genomic_DNA"/>
</dbReference>
<dbReference type="PANTHER" id="PTHR43649">
    <property type="entry name" value="ARABINOSE-BINDING PROTEIN-RELATED"/>
    <property type="match status" value="1"/>
</dbReference>
<dbReference type="Proteomes" id="UP000295636">
    <property type="component" value="Unassembled WGS sequence"/>
</dbReference>
<comment type="caution">
    <text evidence="2">The sequence shown here is derived from an EMBL/GenBank/DDBJ whole genome shotgun (WGS) entry which is preliminary data.</text>
</comment>
<dbReference type="PROSITE" id="PS51257">
    <property type="entry name" value="PROKAR_LIPOPROTEIN"/>
    <property type="match status" value="1"/>
</dbReference>
<feature type="signal peptide" evidence="1">
    <location>
        <begin position="1"/>
        <end position="23"/>
    </location>
</feature>
<accession>A0A4R5KFB4</accession>
<feature type="chain" id="PRO_5039473493" evidence="1">
    <location>
        <begin position="24"/>
        <end position="559"/>
    </location>
</feature>
<dbReference type="Gene3D" id="3.40.190.10">
    <property type="entry name" value="Periplasmic binding protein-like II"/>
    <property type="match status" value="2"/>
</dbReference>
<evidence type="ECO:0000313" key="2">
    <source>
        <dbReference type="EMBL" id="TDF94061.1"/>
    </source>
</evidence>
<proteinExistence type="predicted"/>
<evidence type="ECO:0000256" key="1">
    <source>
        <dbReference type="SAM" id="SignalP"/>
    </source>
</evidence>
<sequence length="559" mass="61922">MLGKFRKPSAFVISFALFASLFAGCSPNSAKDAGSQQKSDDAPLASIPLPIVDKPLTLTMFVSMDPKVAATMKNYNEIAAFKELEKRTGIHIDFIHPAAMDSAGIKEQFNLMVASGDLPDMIYYNWINDFNGGPNKAIKDGVILPLNDLVDKYAPNIKAFMNSDPKANKQMRTDDGTIYVFPESQSPNQYAKVNPNPNPAFQTFGWQIRQDWLEKLNLASPKTIDDWYEVLTAFKTKNPSGSGKNDEIPLAPKGAGDLQNWIRAWGINYGWYHEDGKVKFGPYTPEYKDALTTLAKWYKEGLIDPDFAITDAKQFDAKVMGNRAGAWTGATSGTFGRFVQLMKAKDPNVKLLGTVPPYVKGTKSYNFNIDEIKVASGGGVAISGKSKHAKEAAMWLDYGYSPEGGLLNTFGIEGESYQMVNGSPQLLPVITNNPKGLSIDEALSQYSRGSGGLAFIMTPEIWHQRMSLPEQQKIIGLWKEGSYDRTMPPGVTPTIEESTRMASILSAVNTYKDEQFLKFVMGQTPLSEFDNYMKSMKSMGIEDAIKIQQAAYDRYMARK</sequence>
<gene>
    <name evidence="2" type="ORF">E1757_24485</name>
</gene>
<dbReference type="PANTHER" id="PTHR43649:SF12">
    <property type="entry name" value="DIACETYLCHITOBIOSE BINDING PROTEIN DASA"/>
    <property type="match status" value="1"/>
</dbReference>
<dbReference type="SUPFAM" id="SSF53850">
    <property type="entry name" value="Periplasmic binding protein-like II"/>
    <property type="match status" value="1"/>
</dbReference>
<dbReference type="InterPro" id="IPR050490">
    <property type="entry name" value="Bact_solute-bd_prot1"/>
</dbReference>
<name>A0A4R5KFB4_9BACL</name>
<evidence type="ECO:0000313" key="3">
    <source>
        <dbReference type="Proteomes" id="UP000295636"/>
    </source>
</evidence>